<dbReference type="Pfam" id="PF02678">
    <property type="entry name" value="Pirin"/>
    <property type="match status" value="1"/>
</dbReference>
<gene>
    <name evidence="6" type="primary">yhhW</name>
    <name evidence="6" type="ORF">Pan265_07940</name>
</gene>
<reference evidence="6 7" key="1">
    <citation type="submission" date="2019-02" db="EMBL/GenBank/DDBJ databases">
        <title>Deep-cultivation of Planctomycetes and their phenomic and genomic characterization uncovers novel biology.</title>
        <authorList>
            <person name="Wiegand S."/>
            <person name="Jogler M."/>
            <person name="Boedeker C."/>
            <person name="Pinto D."/>
            <person name="Vollmers J."/>
            <person name="Rivas-Marin E."/>
            <person name="Kohn T."/>
            <person name="Peeters S.H."/>
            <person name="Heuer A."/>
            <person name="Rast P."/>
            <person name="Oberbeckmann S."/>
            <person name="Bunk B."/>
            <person name="Jeske O."/>
            <person name="Meyerdierks A."/>
            <person name="Storesund J.E."/>
            <person name="Kallscheuer N."/>
            <person name="Luecker S."/>
            <person name="Lage O.M."/>
            <person name="Pohl T."/>
            <person name="Merkel B.J."/>
            <person name="Hornburger P."/>
            <person name="Mueller R.-W."/>
            <person name="Bruemmer F."/>
            <person name="Labrenz M."/>
            <person name="Spormann A.M."/>
            <person name="Op den Camp H."/>
            <person name="Overmann J."/>
            <person name="Amann R."/>
            <person name="Jetten M.S.M."/>
            <person name="Mascher T."/>
            <person name="Medema M.H."/>
            <person name="Devos D.P."/>
            <person name="Kaster A.-K."/>
            <person name="Ovreas L."/>
            <person name="Rohde M."/>
            <person name="Galperin M.Y."/>
            <person name="Jogler C."/>
        </authorList>
    </citation>
    <scope>NUCLEOTIDE SEQUENCE [LARGE SCALE GENOMIC DNA]</scope>
    <source>
        <strain evidence="6 7">Pan265</strain>
    </source>
</reference>
<keyword evidence="7" id="KW-1185">Reference proteome</keyword>
<dbReference type="PANTHER" id="PTHR43212">
    <property type="entry name" value="QUERCETIN 2,3-DIOXYGENASE"/>
    <property type="match status" value="1"/>
</dbReference>
<dbReference type="AlphaFoldDB" id="A0A518BVE0"/>
<keyword evidence="6" id="KW-0223">Dioxygenase</keyword>
<comment type="cofactor">
    <cofactor evidence="2">
        <name>Fe cation</name>
        <dbReference type="ChEBI" id="CHEBI:24875"/>
    </cofactor>
    <text evidence="2">Binds 1 Fe cation per subunit.</text>
</comment>
<evidence type="ECO:0000256" key="2">
    <source>
        <dbReference type="PIRSR" id="PIRSR006232-1"/>
    </source>
</evidence>
<feature type="binding site" evidence="2">
    <location>
        <position position="59"/>
    </location>
    <ligand>
        <name>Fe cation</name>
        <dbReference type="ChEBI" id="CHEBI:24875"/>
    </ligand>
</feature>
<dbReference type="Proteomes" id="UP000320386">
    <property type="component" value="Chromosome"/>
</dbReference>
<dbReference type="SUPFAM" id="SSF51182">
    <property type="entry name" value="RmlC-like cupins"/>
    <property type="match status" value="1"/>
</dbReference>
<dbReference type="PANTHER" id="PTHR43212:SF3">
    <property type="entry name" value="QUERCETIN 2,3-DIOXYGENASE"/>
    <property type="match status" value="1"/>
</dbReference>
<keyword evidence="2" id="KW-0408">Iron</keyword>
<evidence type="ECO:0000313" key="6">
    <source>
        <dbReference type="EMBL" id="QDU70950.1"/>
    </source>
</evidence>
<sequence>MILHRPADTRGTTSLDWLYSRHTFSFGAYQDAQAMGFGPLRVINDDIVQPGQGFGEHPHRDMEIMTWVLEGGLKHGDSLGNLQELRPGELQMMTAGRGIRHSEFNASDSEQVHFLQIWIVPRESGAEPRYAQRSFAAEDRANRWQWLAVDDRETEGFKGDPMPVAQAVRVLVTDLEPGSTLDYDFEEGRIGWLHVARGGLTVADLSLKSGDAIGLRDESSLVITATEPTQALLFDLAD</sequence>
<name>A0A518BVE0_9BACT</name>
<dbReference type="PIRSF" id="PIRSF006232">
    <property type="entry name" value="Pirin"/>
    <property type="match status" value="1"/>
</dbReference>
<keyword evidence="6" id="KW-0560">Oxidoreductase</keyword>
<dbReference type="InterPro" id="IPR011051">
    <property type="entry name" value="RmlC_Cupin_sf"/>
</dbReference>
<dbReference type="InterPro" id="IPR041602">
    <property type="entry name" value="Quercetinase_C"/>
</dbReference>
<dbReference type="EC" id="1.13.11.24" evidence="6"/>
<feature type="binding site" evidence="2">
    <location>
        <position position="103"/>
    </location>
    <ligand>
        <name>Fe cation</name>
        <dbReference type="ChEBI" id="CHEBI:24875"/>
    </ligand>
</feature>
<dbReference type="InterPro" id="IPR003829">
    <property type="entry name" value="Pirin_N_dom"/>
</dbReference>
<accession>A0A518BVE0</accession>
<evidence type="ECO:0000256" key="1">
    <source>
        <dbReference type="ARBA" id="ARBA00008416"/>
    </source>
</evidence>
<feature type="domain" description="Quercetin 2,3-dioxygenase C-terminal cupin" evidence="5">
    <location>
        <begin position="160"/>
        <end position="236"/>
    </location>
</feature>
<dbReference type="GO" id="GO:0008127">
    <property type="term" value="F:quercetin 2,3-dioxygenase activity"/>
    <property type="evidence" value="ECO:0007669"/>
    <property type="project" value="UniProtKB-EC"/>
</dbReference>
<dbReference type="EMBL" id="CP036280">
    <property type="protein sequence ID" value="QDU70950.1"/>
    <property type="molecule type" value="Genomic_DNA"/>
</dbReference>
<dbReference type="Gene3D" id="2.60.120.10">
    <property type="entry name" value="Jelly Rolls"/>
    <property type="match status" value="2"/>
</dbReference>
<proteinExistence type="inferred from homology"/>
<comment type="similarity">
    <text evidence="1 3">Belongs to the pirin family.</text>
</comment>
<evidence type="ECO:0000313" key="7">
    <source>
        <dbReference type="Proteomes" id="UP000320386"/>
    </source>
</evidence>
<dbReference type="KEGG" id="mcad:Pan265_07940"/>
<organism evidence="6 7">
    <name type="scientific">Mucisphaera calidilacus</name>
    <dbReference type="NCBI Taxonomy" id="2527982"/>
    <lineage>
        <taxon>Bacteria</taxon>
        <taxon>Pseudomonadati</taxon>
        <taxon>Planctomycetota</taxon>
        <taxon>Phycisphaerae</taxon>
        <taxon>Phycisphaerales</taxon>
        <taxon>Phycisphaeraceae</taxon>
        <taxon>Mucisphaera</taxon>
    </lineage>
</organism>
<evidence type="ECO:0000259" key="5">
    <source>
        <dbReference type="Pfam" id="PF17954"/>
    </source>
</evidence>
<evidence type="ECO:0000256" key="3">
    <source>
        <dbReference type="RuleBase" id="RU003457"/>
    </source>
</evidence>
<feature type="binding site" evidence="2">
    <location>
        <position position="57"/>
    </location>
    <ligand>
        <name>Fe cation</name>
        <dbReference type="ChEBI" id="CHEBI:24875"/>
    </ligand>
</feature>
<keyword evidence="2" id="KW-0479">Metal-binding</keyword>
<feature type="domain" description="Pirin N-terminal" evidence="4">
    <location>
        <begin position="12"/>
        <end position="119"/>
    </location>
</feature>
<dbReference type="OrthoDB" id="321327at2"/>
<feature type="binding site" evidence="2">
    <location>
        <position position="101"/>
    </location>
    <ligand>
        <name>Fe cation</name>
        <dbReference type="ChEBI" id="CHEBI:24875"/>
    </ligand>
</feature>
<dbReference type="RefSeq" id="WP_145445088.1">
    <property type="nucleotide sequence ID" value="NZ_CP036280.1"/>
</dbReference>
<dbReference type="InterPro" id="IPR014710">
    <property type="entry name" value="RmlC-like_jellyroll"/>
</dbReference>
<dbReference type="Pfam" id="PF17954">
    <property type="entry name" value="Pirin_C_2"/>
    <property type="match status" value="1"/>
</dbReference>
<protein>
    <submittedName>
        <fullName evidence="6">Quercetin 2,3-dioxygenase</fullName>
        <ecNumber evidence="6">1.13.11.24</ecNumber>
    </submittedName>
</protein>
<dbReference type="CDD" id="cd02910">
    <property type="entry name" value="cupin_Yhhw_N"/>
    <property type="match status" value="1"/>
</dbReference>
<evidence type="ECO:0000259" key="4">
    <source>
        <dbReference type="Pfam" id="PF02678"/>
    </source>
</evidence>
<dbReference type="GO" id="GO:0046872">
    <property type="term" value="F:metal ion binding"/>
    <property type="evidence" value="ECO:0007669"/>
    <property type="project" value="UniProtKB-KW"/>
</dbReference>
<dbReference type="InterPro" id="IPR012093">
    <property type="entry name" value="Pirin"/>
</dbReference>